<dbReference type="SUPFAM" id="SSF47616">
    <property type="entry name" value="GST C-terminal domain-like"/>
    <property type="match status" value="1"/>
</dbReference>
<dbReference type="InterPro" id="IPR004045">
    <property type="entry name" value="Glutathione_S-Trfase_N"/>
</dbReference>
<dbReference type="InterPro" id="IPR050983">
    <property type="entry name" value="GST_Omega/HSP26"/>
</dbReference>
<dbReference type="Pfam" id="PF13409">
    <property type="entry name" value="GST_N_2"/>
    <property type="match status" value="1"/>
</dbReference>
<feature type="domain" description="GST C-terminal" evidence="2">
    <location>
        <begin position="135"/>
        <end position="264"/>
    </location>
</feature>
<accession>A0AAW1Q599</accession>
<dbReference type="InterPro" id="IPR036249">
    <property type="entry name" value="Thioredoxin-like_sf"/>
</dbReference>
<dbReference type="Gene3D" id="1.20.1050.10">
    <property type="match status" value="1"/>
</dbReference>
<comment type="caution">
    <text evidence="3">The sequence shown here is derived from an EMBL/GenBank/DDBJ whole genome shotgun (WGS) entry which is preliminary data.</text>
</comment>
<evidence type="ECO:0000313" key="4">
    <source>
        <dbReference type="Proteomes" id="UP001489004"/>
    </source>
</evidence>
<evidence type="ECO:0000259" key="1">
    <source>
        <dbReference type="PROSITE" id="PS50404"/>
    </source>
</evidence>
<dbReference type="PANTHER" id="PTHR43968">
    <property type="match status" value="1"/>
</dbReference>
<dbReference type="PANTHER" id="PTHR43968:SF14">
    <property type="entry name" value="GLUTATHIONE S-TRANSFERASE"/>
    <property type="match status" value="1"/>
</dbReference>
<feature type="domain" description="GST N-terminal" evidence="1">
    <location>
        <begin position="54"/>
        <end position="132"/>
    </location>
</feature>
<dbReference type="Proteomes" id="UP001489004">
    <property type="component" value="Unassembled WGS sequence"/>
</dbReference>
<dbReference type="PROSITE" id="PS50404">
    <property type="entry name" value="GST_NTER"/>
    <property type="match status" value="1"/>
</dbReference>
<protein>
    <recommendedName>
        <fullName evidence="5">Glutathione S-transferase family protein</fullName>
    </recommendedName>
</protein>
<proteinExistence type="predicted"/>
<dbReference type="InterPro" id="IPR010987">
    <property type="entry name" value="Glutathione-S-Trfase_C-like"/>
</dbReference>
<gene>
    <name evidence="3" type="ORF">WJX72_005036</name>
</gene>
<dbReference type="EMBL" id="JALJOR010000006">
    <property type="protein sequence ID" value="KAK9815524.1"/>
    <property type="molecule type" value="Genomic_DNA"/>
</dbReference>
<dbReference type="SUPFAM" id="SSF52833">
    <property type="entry name" value="Thioredoxin-like"/>
    <property type="match status" value="1"/>
</dbReference>
<dbReference type="Pfam" id="PF13410">
    <property type="entry name" value="GST_C_2"/>
    <property type="match status" value="1"/>
</dbReference>
<dbReference type="AlphaFoldDB" id="A0AAW1Q599"/>
<evidence type="ECO:0008006" key="5">
    <source>
        <dbReference type="Google" id="ProtNLM"/>
    </source>
</evidence>
<keyword evidence="4" id="KW-1185">Reference proteome</keyword>
<name>A0AAW1Q599_9CHLO</name>
<organism evidence="3 4">
    <name type="scientific">[Myrmecia] bisecta</name>
    <dbReference type="NCBI Taxonomy" id="41462"/>
    <lineage>
        <taxon>Eukaryota</taxon>
        <taxon>Viridiplantae</taxon>
        <taxon>Chlorophyta</taxon>
        <taxon>core chlorophytes</taxon>
        <taxon>Trebouxiophyceae</taxon>
        <taxon>Trebouxiales</taxon>
        <taxon>Trebouxiaceae</taxon>
        <taxon>Myrmecia</taxon>
    </lineage>
</organism>
<dbReference type="Gene3D" id="3.40.30.10">
    <property type="entry name" value="Glutaredoxin"/>
    <property type="match status" value="1"/>
</dbReference>
<evidence type="ECO:0000313" key="3">
    <source>
        <dbReference type="EMBL" id="KAK9815524.1"/>
    </source>
</evidence>
<dbReference type="PROSITE" id="PS50405">
    <property type="entry name" value="GST_CTER"/>
    <property type="match status" value="1"/>
</dbReference>
<dbReference type="GO" id="GO:0005737">
    <property type="term" value="C:cytoplasm"/>
    <property type="evidence" value="ECO:0007669"/>
    <property type="project" value="TreeGrafter"/>
</dbReference>
<dbReference type="SFLD" id="SFLDG00358">
    <property type="entry name" value="Main_(cytGST)"/>
    <property type="match status" value="1"/>
</dbReference>
<dbReference type="SFLD" id="SFLDS00019">
    <property type="entry name" value="Glutathione_Transferase_(cytos"/>
    <property type="match status" value="1"/>
</dbReference>
<dbReference type="InterPro" id="IPR036282">
    <property type="entry name" value="Glutathione-S-Trfase_C_sf"/>
</dbReference>
<dbReference type="InterPro" id="IPR040079">
    <property type="entry name" value="Glutathione_S-Trfase"/>
</dbReference>
<evidence type="ECO:0000259" key="2">
    <source>
        <dbReference type="PROSITE" id="PS50405"/>
    </source>
</evidence>
<reference evidence="3 4" key="1">
    <citation type="journal article" date="2024" name="Nat. Commun.">
        <title>Phylogenomics reveals the evolutionary origins of lichenization in chlorophyte algae.</title>
        <authorList>
            <person name="Puginier C."/>
            <person name="Libourel C."/>
            <person name="Otte J."/>
            <person name="Skaloud P."/>
            <person name="Haon M."/>
            <person name="Grisel S."/>
            <person name="Petersen M."/>
            <person name="Berrin J.G."/>
            <person name="Delaux P.M."/>
            <person name="Dal Grande F."/>
            <person name="Keller J."/>
        </authorList>
    </citation>
    <scope>NUCLEOTIDE SEQUENCE [LARGE SCALE GENOMIC DNA]</scope>
    <source>
        <strain evidence="3 4">SAG 2043</strain>
    </source>
</reference>
<sequence length="293" mass="32693">MHVHQLRTSARPIARCHGTAATGTTHDRAGSRRSILDGSALREHPREALNIPGTSLLLLTHTGCPYAARAWLAVLEKEIDFLVVHVDLANKPGWFLQLAPRGLVPAVEFRGQVVTESIDICRWLDANFPGPDLIPEAAAFHVNQLLEASEAFTNVGLRYLAGGSRLWGIDGRQSPQTRADYARQLQRLASSLDKSGGPYLAGQHVSVADLVYFPFVERFDVAMREFNLLNTEKAMPAVWRWLQTMHARESCQIVSANPRKLAEAYKQHSSLDFFDYCSYSTLSLHPHLEQLQS</sequence>